<proteinExistence type="predicted"/>
<name>A0A2H1WA25_SPOFR</name>
<evidence type="ECO:0000313" key="1">
    <source>
        <dbReference type="EMBL" id="SOQ49334.1"/>
    </source>
</evidence>
<dbReference type="AlphaFoldDB" id="A0A2H1WA25"/>
<accession>A0A2H1WA25</accession>
<reference evidence="1" key="1">
    <citation type="submission" date="2016-07" db="EMBL/GenBank/DDBJ databases">
        <authorList>
            <person name="Bretaudeau A."/>
        </authorList>
    </citation>
    <scope>NUCLEOTIDE SEQUENCE</scope>
    <source>
        <strain evidence="1">Rice</strain>
        <tissue evidence="1">Whole body</tissue>
    </source>
</reference>
<sequence length="61" mass="6696">MLDCLSVNNAKTAERILMKFCLQTGYELTLDVTFSGGIRTHASEETGALNQRLRPLGHATT</sequence>
<protein>
    <submittedName>
        <fullName evidence="1">SFRICE_001512</fullName>
    </submittedName>
</protein>
<gene>
    <name evidence="1" type="ORF">SFRICE_001512</name>
</gene>
<organism evidence="1">
    <name type="scientific">Spodoptera frugiperda</name>
    <name type="common">Fall armyworm</name>
    <dbReference type="NCBI Taxonomy" id="7108"/>
    <lineage>
        <taxon>Eukaryota</taxon>
        <taxon>Metazoa</taxon>
        <taxon>Ecdysozoa</taxon>
        <taxon>Arthropoda</taxon>
        <taxon>Hexapoda</taxon>
        <taxon>Insecta</taxon>
        <taxon>Pterygota</taxon>
        <taxon>Neoptera</taxon>
        <taxon>Endopterygota</taxon>
        <taxon>Lepidoptera</taxon>
        <taxon>Glossata</taxon>
        <taxon>Ditrysia</taxon>
        <taxon>Noctuoidea</taxon>
        <taxon>Noctuidae</taxon>
        <taxon>Amphipyrinae</taxon>
        <taxon>Spodoptera</taxon>
    </lineage>
</organism>
<dbReference type="EMBL" id="ODYU01006989">
    <property type="protein sequence ID" value="SOQ49334.1"/>
    <property type="molecule type" value="Genomic_DNA"/>
</dbReference>